<evidence type="ECO:0000313" key="3">
    <source>
        <dbReference type="Proteomes" id="UP000030341"/>
    </source>
</evidence>
<gene>
    <name evidence="2" type="ORF">OM33_04750</name>
</gene>
<feature type="transmembrane region" description="Helical" evidence="1">
    <location>
        <begin position="12"/>
        <end position="32"/>
    </location>
</feature>
<protein>
    <submittedName>
        <fullName evidence="2">Agglutinin biogenesis protein MshO</fullName>
    </submittedName>
</protein>
<dbReference type="InterPro" id="IPR045584">
    <property type="entry name" value="Pilin-like"/>
</dbReference>
<organism evidence="2 3">
    <name type="scientific">Pseudoalteromonas piratica</name>
    <dbReference type="NCBI Taxonomy" id="1348114"/>
    <lineage>
        <taxon>Bacteria</taxon>
        <taxon>Pseudomonadati</taxon>
        <taxon>Pseudomonadota</taxon>
        <taxon>Gammaproteobacteria</taxon>
        <taxon>Alteromonadales</taxon>
        <taxon>Pseudoalteromonadaceae</taxon>
        <taxon>Pseudoalteromonas</taxon>
    </lineage>
</organism>
<dbReference type="eggNOG" id="COG2165">
    <property type="taxonomic scope" value="Bacteria"/>
</dbReference>
<dbReference type="Pfam" id="PF07963">
    <property type="entry name" value="N_methyl"/>
    <property type="match status" value="1"/>
</dbReference>
<keyword evidence="3" id="KW-1185">Reference proteome</keyword>
<evidence type="ECO:0000256" key="1">
    <source>
        <dbReference type="SAM" id="Phobius"/>
    </source>
</evidence>
<keyword evidence="1" id="KW-0812">Transmembrane</keyword>
<proteinExistence type="predicted"/>
<dbReference type="EMBL" id="CP009888">
    <property type="protein sequence ID" value="AIY64531.1"/>
    <property type="molecule type" value="Genomic_DNA"/>
</dbReference>
<dbReference type="SUPFAM" id="SSF54523">
    <property type="entry name" value="Pili subunits"/>
    <property type="match status" value="1"/>
</dbReference>
<name>A0A0A7EEN5_9GAMM</name>
<evidence type="ECO:0000313" key="2">
    <source>
        <dbReference type="EMBL" id="AIY64531.1"/>
    </source>
</evidence>
<dbReference type="HOGENOM" id="CLU_080973_1_0_6"/>
<accession>A0A0A7EEN5</accession>
<reference evidence="2 3" key="1">
    <citation type="submission" date="2014-11" db="EMBL/GenBank/DDBJ databases">
        <title>Complete Genome Sequence of Pseudoalteromonas sp. Strain OCN003 Isolated from Kaneohe Bay, Oahu, Hawaii.</title>
        <authorList>
            <person name="Beurmann S."/>
            <person name="Videau P."/>
            <person name="Ushijima B."/>
            <person name="Smith A.M."/>
            <person name="Aeby G.S."/>
            <person name="Callahan S.M."/>
            <person name="Belcaid M."/>
        </authorList>
    </citation>
    <scope>NUCLEOTIDE SEQUENCE [LARGE SCALE GENOMIC DNA]</scope>
    <source>
        <strain evidence="2 3">OCN003</strain>
    </source>
</reference>
<dbReference type="RefSeq" id="WP_038639374.1">
    <property type="nucleotide sequence ID" value="NZ_CP009888.1"/>
</dbReference>
<keyword evidence="1" id="KW-1133">Transmembrane helix</keyword>
<dbReference type="OrthoDB" id="9788802at2"/>
<dbReference type="KEGG" id="pseo:OM33_04750"/>
<dbReference type="Proteomes" id="UP000030341">
    <property type="component" value="Chromosome 1"/>
</dbReference>
<keyword evidence="1" id="KW-0472">Membrane</keyword>
<dbReference type="NCBIfam" id="TIGR02532">
    <property type="entry name" value="IV_pilin_GFxxxE"/>
    <property type="match status" value="1"/>
</dbReference>
<dbReference type="STRING" id="1348114.OM33_04750"/>
<dbReference type="AlphaFoldDB" id="A0A0A7EEN5"/>
<dbReference type="InterPro" id="IPR012902">
    <property type="entry name" value="N_methyl_site"/>
</dbReference>
<sequence length="274" mass="30632">MPRLLKNGFTLVELIIVIVLIGIVSISTMQFIKFGAEIYATGTERDEVVAQARFTLVRLSKELRQTTPNSIRITSGNVAGRNFQCLEFTPFKASSTYVNNPPLDINNSGELIVVAFDNEDKAFENDRVVLYPQSPDDIYNLSNNRVRLLNADPVVEEANKTQRWSFDNGFAAASPTQRLFVLNASPVSFCVEGDRLYYYQGYAFSQTQATPTLLNVLGGVKGQLLSKYISNQDVFEFNNASLTRNAIVNIKMVMGFNNSETLVFNHEVHIPNVP</sequence>